<evidence type="ECO:0000313" key="3">
    <source>
        <dbReference type="Proteomes" id="UP000009282"/>
    </source>
</evidence>
<feature type="compositionally biased region" description="Polar residues" evidence="1">
    <location>
        <begin position="21"/>
        <end position="30"/>
    </location>
</feature>
<dbReference type="EMBL" id="CP003060">
    <property type="protein sequence ID" value="AEP30082.1"/>
    <property type="molecule type" value="Genomic_DNA"/>
</dbReference>
<feature type="region of interest" description="Disordered" evidence="1">
    <location>
        <begin position="217"/>
        <end position="254"/>
    </location>
</feature>
<feature type="compositionally biased region" description="Basic and acidic residues" evidence="1">
    <location>
        <begin position="226"/>
        <end position="247"/>
    </location>
</feature>
<protein>
    <submittedName>
        <fullName evidence="2">Uncharacterized protein</fullName>
    </submittedName>
</protein>
<feature type="compositionally biased region" description="Basic and acidic residues" evidence="1">
    <location>
        <begin position="31"/>
        <end position="81"/>
    </location>
</feature>
<evidence type="ECO:0000256" key="1">
    <source>
        <dbReference type="SAM" id="MobiDB-lite"/>
    </source>
</evidence>
<keyword evidence="3" id="KW-1185">Reference proteome</keyword>
<reference evidence="2 3" key="1">
    <citation type="journal article" date="2011" name="J. Bacteriol.">
        <title>Complete genome sequence of seawater bacterium Glaciecola nitratireducens FR1064T.</title>
        <authorList>
            <person name="Bian F."/>
            <person name="Qin Q.L."/>
            <person name="Xie B.B."/>
            <person name="Shu Y.L."/>
            <person name="Zhang X.Y."/>
            <person name="Yu Y."/>
            <person name="Chen B."/>
            <person name="Chen X.L."/>
            <person name="Zhou B.C."/>
            <person name="Zhang Y.Z."/>
        </authorList>
    </citation>
    <scope>NUCLEOTIDE SEQUENCE [LARGE SCALE GENOMIC DNA]</scope>
    <source>
        <strain evidence="3">JCM 12485 / KCTC 12276 / FR1064</strain>
    </source>
</reference>
<proteinExistence type="predicted"/>
<accession>G4QKL6</accession>
<sequence length="254" mass="29988">MTRIKLPVFAIVGMMGIASLTPFTSEAQQEQNRDKDKEKRVDREYQSDRNLDRAQDRDRDKDREQDRDADRDRDRDREHFNDGMGGVIFGAQQMTEQERASYRQRIKTAASEQQRMQIRAEHQKQIEAQMLNSPLLSDEAGGFIYGGYQMTEQERQRYRQMLKSAGSEQERKQIRAEHQKQIHMQAQNKALFDDEAGGFIYGGDQITEQERQAYRQMIKSATSEQQRNKIRMEHQEKMQKRLSEKMQQDLSEDS</sequence>
<dbReference type="RefSeq" id="WP_014108956.1">
    <property type="nucleotide sequence ID" value="NC_016041.1"/>
</dbReference>
<name>G4QKL6_GLANF</name>
<dbReference type="KEGG" id="gni:GNIT_1973"/>
<organism evidence="2 3">
    <name type="scientific">Glaciecola nitratireducens (strain JCM 12485 / KCTC 12276 / FR1064)</name>
    <dbReference type="NCBI Taxonomy" id="1085623"/>
    <lineage>
        <taxon>Bacteria</taxon>
        <taxon>Pseudomonadati</taxon>
        <taxon>Pseudomonadota</taxon>
        <taxon>Gammaproteobacteria</taxon>
        <taxon>Alteromonadales</taxon>
        <taxon>Alteromonadaceae</taxon>
        <taxon>Brumicola</taxon>
    </lineage>
</organism>
<dbReference type="STRING" id="1085623.GNIT_1973"/>
<dbReference type="Proteomes" id="UP000009282">
    <property type="component" value="Chromosome"/>
</dbReference>
<feature type="region of interest" description="Disordered" evidence="1">
    <location>
        <begin position="21"/>
        <end position="89"/>
    </location>
</feature>
<gene>
    <name evidence="2" type="ordered locus">GNIT_1973</name>
</gene>
<dbReference type="OrthoDB" id="8140134at2"/>
<dbReference type="HOGENOM" id="CLU_1093083_0_0_6"/>
<evidence type="ECO:0000313" key="2">
    <source>
        <dbReference type="EMBL" id="AEP30082.1"/>
    </source>
</evidence>
<dbReference type="AlphaFoldDB" id="G4QKL6"/>